<name>A0ABQ1CFQ2_9MYCO</name>
<geneLocation type="plasmid" evidence="2">
    <name>pJCM18565</name>
</geneLocation>
<comment type="caution">
    <text evidence="2">The sequence shown here is derived from an EMBL/GenBank/DDBJ whole genome shotgun (WGS) entry which is preliminary data.</text>
</comment>
<keyword evidence="1" id="KW-1133">Transmembrane helix</keyword>
<keyword evidence="1" id="KW-0812">Transmembrane</keyword>
<keyword evidence="2" id="KW-0614">Plasmid</keyword>
<evidence type="ECO:0000256" key="1">
    <source>
        <dbReference type="SAM" id="Phobius"/>
    </source>
</evidence>
<reference evidence="2 3" key="1">
    <citation type="journal article" date="2019" name="Emerg. Microbes Infect.">
        <title>Comprehensive subspecies identification of 175 nontuberculous mycobacteria species based on 7547 genomic profiles.</title>
        <authorList>
            <person name="Matsumoto Y."/>
            <person name="Kinjo T."/>
            <person name="Motooka D."/>
            <person name="Nabeya D."/>
            <person name="Jung N."/>
            <person name="Uechi K."/>
            <person name="Horii T."/>
            <person name="Iida T."/>
            <person name="Fujita J."/>
            <person name="Nakamura S."/>
        </authorList>
    </citation>
    <scope>NUCLEOTIDE SEQUENCE [LARGE SCALE GENOMIC DNA]</scope>
    <source>
        <strain evidence="2 3">JCM 18565</strain>
    </source>
</reference>
<evidence type="ECO:0008006" key="4">
    <source>
        <dbReference type="Google" id="ProtNLM"/>
    </source>
</evidence>
<protein>
    <recommendedName>
        <fullName evidence="4">SHOCT domain-containing protein</fullName>
    </recommendedName>
</protein>
<evidence type="ECO:0000313" key="3">
    <source>
        <dbReference type="Proteomes" id="UP000465240"/>
    </source>
</evidence>
<gene>
    <name evidence="2" type="ORF">MPRG_63700</name>
</gene>
<feature type="transmembrane region" description="Helical" evidence="1">
    <location>
        <begin position="40"/>
        <end position="68"/>
    </location>
</feature>
<keyword evidence="3" id="KW-1185">Reference proteome</keyword>
<dbReference type="EMBL" id="BLKX01000002">
    <property type="protein sequence ID" value="GFG83094.1"/>
    <property type="molecule type" value="Genomic_DNA"/>
</dbReference>
<evidence type="ECO:0000313" key="2">
    <source>
        <dbReference type="EMBL" id="GFG83094.1"/>
    </source>
</evidence>
<keyword evidence="1" id="KW-0472">Membrane</keyword>
<proteinExistence type="predicted"/>
<sequence length="118" mass="13583">MSYGPCGPGRRERDWSKQLSGCPDWRLTTMMFWYDHNMGWWGWAGMGVGMVLFWALIIAGIVALIAYVTRDRQNRQIPPELSSTTSPEQVLAARFARGEINETEYRDRLAVLRDHAHP</sequence>
<organism evidence="2 3">
    <name type="scientific">Mycobacterium paragordonae</name>
    <dbReference type="NCBI Taxonomy" id="1389713"/>
    <lineage>
        <taxon>Bacteria</taxon>
        <taxon>Bacillati</taxon>
        <taxon>Actinomycetota</taxon>
        <taxon>Actinomycetes</taxon>
        <taxon>Mycobacteriales</taxon>
        <taxon>Mycobacteriaceae</taxon>
        <taxon>Mycobacterium</taxon>
    </lineage>
</organism>
<dbReference type="Proteomes" id="UP000465240">
    <property type="component" value="Unassembled WGS sequence"/>
</dbReference>
<accession>A0ABQ1CFQ2</accession>